<evidence type="ECO:0000313" key="9">
    <source>
        <dbReference type="Proteomes" id="UP001642484"/>
    </source>
</evidence>
<dbReference type="Gene3D" id="1.10.238.10">
    <property type="entry name" value="EF-hand"/>
    <property type="match status" value="2"/>
</dbReference>
<feature type="domain" description="EF-hand" evidence="7">
    <location>
        <begin position="102"/>
        <end position="137"/>
    </location>
</feature>
<comment type="similarity">
    <text evidence="2">Belongs to the centrin family.</text>
</comment>
<dbReference type="CDD" id="cd00051">
    <property type="entry name" value="EFh"/>
    <property type="match status" value="1"/>
</dbReference>
<accession>A0ABP0P2Y1</accession>
<evidence type="ECO:0000256" key="6">
    <source>
        <dbReference type="SAM" id="MobiDB-lite"/>
    </source>
</evidence>
<comment type="subcellular location">
    <subcellularLocation>
        <location evidence="1">Cytoplasm</location>
        <location evidence="1">Cytoskeleton</location>
    </subcellularLocation>
</comment>
<feature type="domain" description="EF-hand" evidence="7">
    <location>
        <begin position="182"/>
        <end position="217"/>
    </location>
</feature>
<dbReference type="InterPro" id="IPR011992">
    <property type="entry name" value="EF-hand-dom_pair"/>
</dbReference>
<name>A0ABP0P2Y1_9DINO</name>
<dbReference type="PANTHER" id="PTHR23048:SF59">
    <property type="entry name" value="EF-HAND SUPERFAMILY PROTEIN"/>
    <property type="match status" value="1"/>
</dbReference>
<keyword evidence="9" id="KW-1185">Reference proteome</keyword>
<dbReference type="InterPro" id="IPR050230">
    <property type="entry name" value="CALM/Myosin/TropC-like"/>
</dbReference>
<evidence type="ECO:0000256" key="1">
    <source>
        <dbReference type="ARBA" id="ARBA00004245"/>
    </source>
</evidence>
<feature type="compositionally biased region" description="Polar residues" evidence="6">
    <location>
        <begin position="335"/>
        <end position="348"/>
    </location>
</feature>
<gene>
    <name evidence="8" type="ORF">CCMP2556_LOCUS34612</name>
</gene>
<evidence type="ECO:0000256" key="5">
    <source>
        <dbReference type="ARBA" id="ARBA00023212"/>
    </source>
</evidence>
<feature type="region of interest" description="Disordered" evidence="6">
    <location>
        <begin position="219"/>
        <end position="246"/>
    </location>
</feature>
<dbReference type="Proteomes" id="UP001642484">
    <property type="component" value="Unassembled WGS sequence"/>
</dbReference>
<organism evidence="8 9">
    <name type="scientific">Durusdinium trenchii</name>
    <dbReference type="NCBI Taxonomy" id="1381693"/>
    <lineage>
        <taxon>Eukaryota</taxon>
        <taxon>Sar</taxon>
        <taxon>Alveolata</taxon>
        <taxon>Dinophyceae</taxon>
        <taxon>Suessiales</taxon>
        <taxon>Symbiodiniaceae</taxon>
        <taxon>Durusdinium</taxon>
    </lineage>
</organism>
<feature type="compositionally biased region" description="Basic and acidic residues" evidence="6">
    <location>
        <begin position="311"/>
        <end position="326"/>
    </location>
</feature>
<dbReference type="SMART" id="SM00054">
    <property type="entry name" value="EFh"/>
    <property type="match status" value="2"/>
</dbReference>
<keyword evidence="5" id="KW-0963">Cytoplasm</keyword>
<keyword evidence="3" id="KW-0677">Repeat</keyword>
<feature type="region of interest" description="Disordered" evidence="6">
    <location>
        <begin position="282"/>
        <end position="348"/>
    </location>
</feature>
<keyword evidence="4" id="KW-0106">Calcium</keyword>
<feature type="compositionally biased region" description="Basic residues" evidence="6">
    <location>
        <begin position="236"/>
        <end position="246"/>
    </location>
</feature>
<dbReference type="Pfam" id="PF13833">
    <property type="entry name" value="EF-hand_8"/>
    <property type="match status" value="1"/>
</dbReference>
<dbReference type="InterPro" id="IPR018247">
    <property type="entry name" value="EF_Hand_1_Ca_BS"/>
</dbReference>
<dbReference type="PROSITE" id="PS50222">
    <property type="entry name" value="EF_HAND_2"/>
    <property type="match status" value="2"/>
</dbReference>
<feature type="compositionally biased region" description="Basic and acidic residues" evidence="6">
    <location>
        <begin position="289"/>
        <end position="301"/>
    </location>
</feature>
<feature type="compositionally biased region" description="Basic and acidic residues" evidence="6">
    <location>
        <begin position="219"/>
        <end position="235"/>
    </location>
</feature>
<sequence>MTWSFLPHLLCEYFTEEQAGYRAVLSCEAREPAFVHLPRLRRQKSLYQLICARFMPSELVHHLWLWLRRVQSCTLSAGWLTIGFMEVVAEIRMQMKALGFEADNTTIYQLISDMDTDGSQNLEFEEFVKILQDMDIHSVRYATRDNMQEVFDFLDDLEPQRRDKKIDSSNLKRIAQVLGDQISDAEIDVMIEEADRGGKGYVTAEDFYVMMAAEARRMKEQKDVHPQPEDKLERRHSSKASQRWKKALISDKVDSVLGEWKQSSEKQAQAAEEKKFHKTRASLTVVTDADGRSSSKKKEAVSHTQARNRSGSRDGGQKRRPSEDGGHKRRPSGQEARSASPANSRKST</sequence>
<evidence type="ECO:0000313" key="8">
    <source>
        <dbReference type="EMBL" id="CAK9070378.1"/>
    </source>
</evidence>
<dbReference type="EMBL" id="CAXAMN010022496">
    <property type="protein sequence ID" value="CAK9070378.1"/>
    <property type="molecule type" value="Genomic_DNA"/>
</dbReference>
<dbReference type="PANTHER" id="PTHR23048">
    <property type="entry name" value="MYOSIN LIGHT CHAIN 1, 3"/>
    <property type="match status" value="1"/>
</dbReference>
<reference evidence="8 9" key="1">
    <citation type="submission" date="2024-02" db="EMBL/GenBank/DDBJ databases">
        <authorList>
            <person name="Chen Y."/>
            <person name="Shah S."/>
            <person name="Dougan E. K."/>
            <person name="Thang M."/>
            <person name="Chan C."/>
        </authorList>
    </citation>
    <scope>NUCLEOTIDE SEQUENCE [LARGE SCALE GENOMIC DNA]</scope>
</reference>
<protein>
    <recommendedName>
        <fullName evidence="7">EF-hand domain-containing protein</fullName>
    </recommendedName>
</protein>
<proteinExistence type="inferred from homology"/>
<evidence type="ECO:0000259" key="7">
    <source>
        <dbReference type="PROSITE" id="PS50222"/>
    </source>
</evidence>
<dbReference type="PROSITE" id="PS00018">
    <property type="entry name" value="EF_HAND_1"/>
    <property type="match status" value="1"/>
</dbReference>
<comment type="caution">
    <text evidence="8">The sequence shown here is derived from an EMBL/GenBank/DDBJ whole genome shotgun (WGS) entry which is preliminary data.</text>
</comment>
<dbReference type="InterPro" id="IPR002048">
    <property type="entry name" value="EF_hand_dom"/>
</dbReference>
<evidence type="ECO:0000256" key="2">
    <source>
        <dbReference type="ARBA" id="ARBA00005253"/>
    </source>
</evidence>
<evidence type="ECO:0000256" key="3">
    <source>
        <dbReference type="ARBA" id="ARBA00022737"/>
    </source>
</evidence>
<keyword evidence="5" id="KW-0206">Cytoskeleton</keyword>
<dbReference type="SUPFAM" id="SSF47473">
    <property type="entry name" value="EF-hand"/>
    <property type="match status" value="1"/>
</dbReference>
<evidence type="ECO:0000256" key="4">
    <source>
        <dbReference type="ARBA" id="ARBA00022837"/>
    </source>
</evidence>